<dbReference type="GO" id="GO:0006508">
    <property type="term" value="P:proteolysis"/>
    <property type="evidence" value="ECO:0007669"/>
    <property type="project" value="UniProtKB-KW"/>
</dbReference>
<dbReference type="PIRSF" id="PIRSF016599">
    <property type="entry name" value="Xaa-His_dipept"/>
    <property type="match status" value="1"/>
</dbReference>
<dbReference type="GO" id="GO:0070573">
    <property type="term" value="F:metallodipeptidase activity"/>
    <property type="evidence" value="ECO:0007669"/>
    <property type="project" value="TreeGrafter"/>
</dbReference>
<dbReference type="SUPFAM" id="SSF53187">
    <property type="entry name" value="Zn-dependent exopeptidases"/>
    <property type="match status" value="1"/>
</dbReference>
<dbReference type="EMBL" id="FQZS01000003">
    <property type="protein sequence ID" value="SHI44651.1"/>
    <property type="molecule type" value="Genomic_DNA"/>
</dbReference>
<evidence type="ECO:0000256" key="12">
    <source>
        <dbReference type="ARBA" id="ARBA00061423"/>
    </source>
</evidence>
<dbReference type="GO" id="GO:0005829">
    <property type="term" value="C:cytosol"/>
    <property type="evidence" value="ECO:0007669"/>
    <property type="project" value="TreeGrafter"/>
</dbReference>
<keyword evidence="7" id="KW-0482">Metalloprotease</keyword>
<dbReference type="Pfam" id="PF01546">
    <property type="entry name" value="Peptidase_M20"/>
    <property type="match status" value="1"/>
</dbReference>
<evidence type="ECO:0000256" key="3">
    <source>
        <dbReference type="ARBA" id="ARBA00022670"/>
    </source>
</evidence>
<keyword evidence="3" id="KW-0645">Protease</keyword>
<dbReference type="InterPro" id="IPR001160">
    <property type="entry name" value="Peptidase_M20C"/>
</dbReference>
<dbReference type="EC" id="3.4.13.18" evidence="10"/>
<reference evidence="19 20" key="1">
    <citation type="submission" date="2016-11" db="EMBL/GenBank/DDBJ databases">
        <authorList>
            <person name="Jaros S."/>
            <person name="Januszkiewicz K."/>
            <person name="Wedrychowicz H."/>
        </authorList>
    </citation>
    <scope>NUCLEOTIDE SEQUENCE [LARGE SCALE GENOMIC DNA]</scope>
    <source>
        <strain evidence="19 20">DSM 19022</strain>
    </source>
</reference>
<evidence type="ECO:0000256" key="14">
    <source>
        <dbReference type="ARBA" id="ARBA00075285"/>
    </source>
</evidence>
<dbReference type="PRINTS" id="PR00934">
    <property type="entry name" value="XHISDIPTASE"/>
</dbReference>
<feature type="domain" description="Peptidase M20 dimerisation" evidence="18">
    <location>
        <begin position="202"/>
        <end position="288"/>
    </location>
</feature>
<keyword evidence="5" id="KW-0378">Hydrolase</keyword>
<evidence type="ECO:0000256" key="4">
    <source>
        <dbReference type="ARBA" id="ARBA00022723"/>
    </source>
</evidence>
<evidence type="ECO:0000256" key="15">
    <source>
        <dbReference type="ARBA" id="ARBA00076004"/>
    </source>
</evidence>
<evidence type="ECO:0000256" key="5">
    <source>
        <dbReference type="ARBA" id="ARBA00022801"/>
    </source>
</evidence>
<sequence length="480" mass="53127">MMVMDKIFKYFEEISKIPRGSGNEKGISDYLVDFAKKHNLEYIQDEVLNVIIKKPATPGYENGPTVILQGHMDMVCEKNKDKVHDFTKDPITLRYIDDMIYADNTTLGADNGIAVAMALALLSSDDVKHPALEVLMTVDEESGMTGASALNPEHLKGRILINMDSEEEGELLVSCAGGSRTTISFKADWKKPENNLKAYTVAIKGLKGGHSGMEIDKGRGNSNKLMGRVLQGIYKEVPFQLSHLSGGSKTNAIPREADAVIFAPDDKYEKLVEIIKEWNNILKNEYKVTDPDVTVTLSKTEENYENAMSYDATEKVLALLMAIPNGVQTMSSSMEGLVESSSNLGVVATKEEGIFFDSSIRSSVDSRKEYIKEQFCAVAKLAGADFGAHGEYPAWEYNPDSRIREVFKKVYKEKYGKDPKIIAIHAGVECGLLGKKIEGLDMISFGPNMYDVHTPNEHVSISSVKRTYEYLLAVLEALNS</sequence>
<evidence type="ECO:0000256" key="16">
    <source>
        <dbReference type="ARBA" id="ARBA00077688"/>
    </source>
</evidence>
<dbReference type="PANTHER" id="PTHR43501">
    <property type="entry name" value="CYTOSOL NON-SPECIFIC DIPEPTIDASE"/>
    <property type="match status" value="1"/>
</dbReference>
<dbReference type="InterPro" id="IPR011650">
    <property type="entry name" value="Peptidase_M20_dimer"/>
</dbReference>
<evidence type="ECO:0000256" key="17">
    <source>
        <dbReference type="ARBA" id="ARBA00078074"/>
    </source>
</evidence>
<comment type="cofactor">
    <cofactor evidence="1">
        <name>Co(2+)</name>
        <dbReference type="ChEBI" id="CHEBI:48828"/>
    </cofactor>
</comment>
<dbReference type="OrthoDB" id="9773892at2"/>
<dbReference type="InterPro" id="IPR002933">
    <property type="entry name" value="Peptidase_M20"/>
</dbReference>
<evidence type="ECO:0000256" key="2">
    <source>
        <dbReference type="ARBA" id="ARBA00001947"/>
    </source>
</evidence>
<organism evidence="19 20">
    <name type="scientific">Lutispora thermophila DSM 19022</name>
    <dbReference type="NCBI Taxonomy" id="1122184"/>
    <lineage>
        <taxon>Bacteria</taxon>
        <taxon>Bacillati</taxon>
        <taxon>Bacillota</taxon>
        <taxon>Clostridia</taxon>
        <taxon>Lutisporales</taxon>
        <taxon>Lutisporaceae</taxon>
        <taxon>Lutispora</taxon>
    </lineage>
</organism>
<evidence type="ECO:0000256" key="13">
    <source>
        <dbReference type="ARBA" id="ARBA00071271"/>
    </source>
</evidence>
<keyword evidence="4" id="KW-0479">Metal-binding</keyword>
<evidence type="ECO:0000256" key="9">
    <source>
        <dbReference type="ARBA" id="ARBA00036421"/>
    </source>
</evidence>
<dbReference type="NCBIfam" id="TIGR01893">
    <property type="entry name" value="aa-his-dipept"/>
    <property type="match status" value="1"/>
</dbReference>
<dbReference type="PANTHER" id="PTHR43501:SF1">
    <property type="entry name" value="CYTOSOL NON-SPECIFIC DIPEPTIDASE"/>
    <property type="match status" value="1"/>
</dbReference>
<evidence type="ECO:0000256" key="7">
    <source>
        <dbReference type="ARBA" id="ARBA00023049"/>
    </source>
</evidence>
<dbReference type="Gene3D" id="3.40.630.10">
    <property type="entry name" value="Zn peptidases"/>
    <property type="match status" value="2"/>
</dbReference>
<evidence type="ECO:0000313" key="20">
    <source>
        <dbReference type="Proteomes" id="UP000184442"/>
    </source>
</evidence>
<dbReference type="Pfam" id="PF07687">
    <property type="entry name" value="M20_dimer"/>
    <property type="match status" value="1"/>
</dbReference>
<dbReference type="STRING" id="1122184.SAMN02745176_00312"/>
<comment type="similarity">
    <text evidence="12">Belongs to the peptidase M20C family.</text>
</comment>
<dbReference type="AlphaFoldDB" id="A0A1M6B7D7"/>
<keyword evidence="8" id="KW-0170">Cobalt</keyword>
<dbReference type="Proteomes" id="UP000184442">
    <property type="component" value="Unassembled WGS sequence"/>
</dbReference>
<evidence type="ECO:0000256" key="11">
    <source>
        <dbReference type="ARBA" id="ARBA00044252"/>
    </source>
</evidence>
<evidence type="ECO:0000256" key="1">
    <source>
        <dbReference type="ARBA" id="ARBA00001941"/>
    </source>
</evidence>
<evidence type="ECO:0000259" key="18">
    <source>
        <dbReference type="Pfam" id="PF07687"/>
    </source>
</evidence>
<evidence type="ECO:0000313" key="19">
    <source>
        <dbReference type="EMBL" id="SHI44651.1"/>
    </source>
</evidence>
<protein>
    <recommendedName>
        <fullName evidence="13">Cytosol non-specific dipeptidase</fullName>
        <ecNumber evidence="10">3.4.13.18</ecNumber>
    </recommendedName>
    <alternativeName>
        <fullName evidence="16">Aminoacyl-histidine dipeptidase</fullName>
    </alternativeName>
    <alternativeName>
        <fullName evidence="15">Beta-alanyl-histidine dipeptidase</fullName>
    </alternativeName>
    <alternativeName>
        <fullName evidence="14">Carnosinase</fullName>
    </alternativeName>
    <alternativeName>
        <fullName evidence="11">Peptidase D</fullName>
    </alternativeName>
    <alternativeName>
        <fullName evidence="17">Xaa-His dipeptidase</fullName>
    </alternativeName>
</protein>
<dbReference type="CDD" id="cd03890">
    <property type="entry name" value="M20_pepD"/>
    <property type="match status" value="1"/>
</dbReference>
<keyword evidence="20" id="KW-1185">Reference proteome</keyword>
<dbReference type="FunFam" id="3.40.630.10:FF:000015">
    <property type="entry name" value="Aminoacyl-histidine dipeptidase PepD"/>
    <property type="match status" value="1"/>
</dbReference>
<evidence type="ECO:0000256" key="8">
    <source>
        <dbReference type="ARBA" id="ARBA00023285"/>
    </source>
</evidence>
<keyword evidence="6" id="KW-0862">Zinc</keyword>
<evidence type="ECO:0000256" key="10">
    <source>
        <dbReference type="ARBA" id="ARBA00038976"/>
    </source>
</evidence>
<proteinExistence type="inferred from homology"/>
<comment type="cofactor">
    <cofactor evidence="2">
        <name>Zn(2+)</name>
        <dbReference type="ChEBI" id="CHEBI:29105"/>
    </cofactor>
</comment>
<evidence type="ECO:0000256" key="6">
    <source>
        <dbReference type="ARBA" id="ARBA00022833"/>
    </source>
</evidence>
<gene>
    <name evidence="19" type="ORF">SAMN02745176_00312</name>
</gene>
<dbReference type="FunFam" id="3.40.630.10:FF:000072">
    <property type="entry name" value="Aminoacyl-histidine dipeptidase"/>
    <property type="match status" value="1"/>
</dbReference>
<name>A0A1M6B7D7_9FIRM</name>
<comment type="catalytic activity">
    <reaction evidence="9">
        <text>Hydrolysis of dipeptides, preferentially hydrophobic dipeptides including prolyl amino acids.</text>
        <dbReference type="EC" id="3.4.13.18"/>
    </reaction>
</comment>
<accession>A0A1M6B7D7</accession>
<dbReference type="GO" id="GO:0046872">
    <property type="term" value="F:metal ion binding"/>
    <property type="evidence" value="ECO:0007669"/>
    <property type="project" value="UniProtKB-KW"/>
</dbReference>